<dbReference type="PANTHER" id="PTHR24422:SF26">
    <property type="entry name" value="CHEMOTAXIS PROTEIN METHYLTRANSFERASE"/>
    <property type="match status" value="1"/>
</dbReference>
<dbReference type="Gene3D" id="3.40.50.150">
    <property type="entry name" value="Vaccinia Virus protein VP39"/>
    <property type="match status" value="1"/>
</dbReference>
<accession>A0ABV1H1I0</accession>
<dbReference type="PANTHER" id="PTHR24422">
    <property type="entry name" value="CHEMOTAXIS PROTEIN METHYLTRANSFERASE"/>
    <property type="match status" value="1"/>
</dbReference>
<dbReference type="InterPro" id="IPR022641">
    <property type="entry name" value="CheR_N"/>
</dbReference>
<sequence>MTDEEFSRIVKYTAVRYGINLYHKKVMVEGRLSNYLAANGFKSYTEYMDRVEADYTGQEAQNLINILTTNHTYFMREPEHFEFFKNVILPELKEREKTGIDLRIWSAAASSGQEPYTIAMILKDFLGPEYNAWETSVLATDISRKVLDSAVNGIYSAEQINTLPVWWRNSYFVPLPDGMYQVKKELRQQVVFRQFNLMNPLPFKKKMHVIFLRNVMIYFDETTKRKLVQRLYEFLEPGGYLIIGSTENIDRSAVPLVYVRPSIFRKE</sequence>
<dbReference type="PRINTS" id="PR00996">
    <property type="entry name" value="CHERMTFRASE"/>
</dbReference>
<dbReference type="Proteomes" id="UP001546774">
    <property type="component" value="Unassembled WGS sequence"/>
</dbReference>
<dbReference type="Pfam" id="PF01739">
    <property type="entry name" value="CheR"/>
    <property type="match status" value="1"/>
</dbReference>
<evidence type="ECO:0000256" key="5">
    <source>
        <dbReference type="ARBA" id="ARBA00022691"/>
    </source>
</evidence>
<dbReference type="EMBL" id="JBBMFS010000001">
    <property type="protein sequence ID" value="MEQ2553560.1"/>
    <property type="molecule type" value="Genomic_DNA"/>
</dbReference>
<dbReference type="SMART" id="SM00138">
    <property type="entry name" value="MeTrc"/>
    <property type="match status" value="1"/>
</dbReference>
<evidence type="ECO:0000256" key="2">
    <source>
        <dbReference type="ARBA" id="ARBA00012534"/>
    </source>
</evidence>
<dbReference type="Gene3D" id="1.10.155.10">
    <property type="entry name" value="Chemotaxis receptor methyltransferase CheR, N-terminal domain"/>
    <property type="match status" value="1"/>
</dbReference>
<evidence type="ECO:0000256" key="3">
    <source>
        <dbReference type="ARBA" id="ARBA00022603"/>
    </source>
</evidence>
<keyword evidence="4" id="KW-0808">Transferase</keyword>
<gene>
    <name evidence="7" type="ORF">WMO37_00820</name>
</gene>
<dbReference type="InterPro" id="IPR026024">
    <property type="entry name" value="Chemotaxis_MeTrfase_CheR"/>
</dbReference>
<dbReference type="PIRSF" id="PIRSF000410">
    <property type="entry name" value="CheR"/>
    <property type="match status" value="1"/>
</dbReference>
<comment type="catalytic activity">
    <reaction evidence="1">
        <text>L-glutamyl-[protein] + S-adenosyl-L-methionine = [protein]-L-glutamate 5-O-methyl ester + S-adenosyl-L-homocysteine</text>
        <dbReference type="Rhea" id="RHEA:24452"/>
        <dbReference type="Rhea" id="RHEA-COMP:10208"/>
        <dbReference type="Rhea" id="RHEA-COMP:10311"/>
        <dbReference type="ChEBI" id="CHEBI:29973"/>
        <dbReference type="ChEBI" id="CHEBI:57856"/>
        <dbReference type="ChEBI" id="CHEBI:59789"/>
        <dbReference type="ChEBI" id="CHEBI:82795"/>
        <dbReference type="EC" id="2.1.1.80"/>
    </reaction>
</comment>
<dbReference type="InterPro" id="IPR036804">
    <property type="entry name" value="CheR_N_sf"/>
</dbReference>
<name>A0ABV1H1I0_9FIRM</name>
<evidence type="ECO:0000313" key="7">
    <source>
        <dbReference type="EMBL" id="MEQ2553560.1"/>
    </source>
</evidence>
<dbReference type="InterPro" id="IPR000780">
    <property type="entry name" value="CheR_MeTrfase"/>
</dbReference>
<dbReference type="SUPFAM" id="SSF53335">
    <property type="entry name" value="S-adenosyl-L-methionine-dependent methyltransferases"/>
    <property type="match status" value="1"/>
</dbReference>
<dbReference type="Pfam" id="PF03705">
    <property type="entry name" value="CheR_N"/>
    <property type="match status" value="1"/>
</dbReference>
<keyword evidence="8" id="KW-1185">Reference proteome</keyword>
<feature type="domain" description="CheR-type methyltransferase" evidence="6">
    <location>
        <begin position="1"/>
        <end position="267"/>
    </location>
</feature>
<reference evidence="7" key="1">
    <citation type="submission" date="2024-03" db="EMBL/GenBank/DDBJ databases">
        <title>Human intestinal bacterial collection.</title>
        <authorList>
            <person name="Pauvert C."/>
            <person name="Hitch T.C.A."/>
            <person name="Clavel T."/>
        </authorList>
    </citation>
    <scope>NUCLEOTIDE SEQUENCE [LARGE SCALE GENOMIC DNA]</scope>
    <source>
        <strain evidence="7">CLA-AA-H89B</strain>
    </source>
</reference>
<evidence type="ECO:0000313" key="8">
    <source>
        <dbReference type="Proteomes" id="UP001546774"/>
    </source>
</evidence>
<comment type="caution">
    <text evidence="7">The sequence shown here is derived from an EMBL/GenBank/DDBJ whole genome shotgun (WGS) entry which is preliminary data.</text>
</comment>
<keyword evidence="5" id="KW-0949">S-adenosyl-L-methionine</keyword>
<dbReference type="InterPro" id="IPR050903">
    <property type="entry name" value="Bact_Chemotaxis_MeTrfase"/>
</dbReference>
<dbReference type="PROSITE" id="PS50123">
    <property type="entry name" value="CHER"/>
    <property type="match status" value="1"/>
</dbReference>
<evidence type="ECO:0000259" key="6">
    <source>
        <dbReference type="PROSITE" id="PS50123"/>
    </source>
</evidence>
<proteinExistence type="predicted"/>
<organism evidence="7 8">
    <name type="scientific">Lachnospira intestinalis</name>
    <dbReference type="NCBI Taxonomy" id="3133158"/>
    <lineage>
        <taxon>Bacteria</taxon>
        <taxon>Bacillati</taxon>
        <taxon>Bacillota</taxon>
        <taxon>Clostridia</taxon>
        <taxon>Lachnospirales</taxon>
        <taxon>Lachnospiraceae</taxon>
        <taxon>Lachnospira</taxon>
    </lineage>
</organism>
<dbReference type="EC" id="2.1.1.80" evidence="2"/>
<protein>
    <recommendedName>
        <fullName evidence="2">protein-glutamate O-methyltransferase</fullName>
        <ecNumber evidence="2">2.1.1.80</ecNumber>
    </recommendedName>
</protein>
<dbReference type="InterPro" id="IPR029063">
    <property type="entry name" value="SAM-dependent_MTases_sf"/>
</dbReference>
<keyword evidence="3" id="KW-0489">Methyltransferase</keyword>
<dbReference type="SUPFAM" id="SSF47757">
    <property type="entry name" value="Chemotaxis receptor methyltransferase CheR, N-terminal domain"/>
    <property type="match status" value="1"/>
</dbReference>
<evidence type="ECO:0000256" key="1">
    <source>
        <dbReference type="ARBA" id="ARBA00001541"/>
    </source>
</evidence>
<dbReference type="InterPro" id="IPR022642">
    <property type="entry name" value="CheR_C"/>
</dbReference>
<evidence type="ECO:0000256" key="4">
    <source>
        <dbReference type="ARBA" id="ARBA00022679"/>
    </source>
</evidence>